<keyword evidence="8" id="KW-1185">Reference proteome</keyword>
<feature type="chain" id="PRO_5045091758" evidence="5">
    <location>
        <begin position="18"/>
        <end position="1000"/>
    </location>
</feature>
<keyword evidence="4" id="KW-1133">Transmembrane helix</keyword>
<dbReference type="Pfam" id="PF07730">
    <property type="entry name" value="HisKA_3"/>
    <property type="match status" value="1"/>
</dbReference>
<dbReference type="InterPro" id="IPR011123">
    <property type="entry name" value="Y_Y_Y"/>
</dbReference>
<sequence length="1000" mass="107936">MNAAFAALARIVLPALACGLFAVTARASAAAPQYRLTAWSLQQGAPADIWALAQSADGLLWLGTGNGLYRFDGVRFERFDPPAGRAFRSNNITALHQSAAGGLWLGSYAGSVSLLRGGELTHYDTTQGLPEGMVIALAEDSAGALWIAGRGGLARLHQGRAERIGEHWNYPGRRADWVMADRAGTVWVSNAAHVFYLPRGARRFVDSGVAAGKDATLAQAPDGAIWLSDAGGTRTLPPLAGVAPQQPQPARRYAAHSLRLLFDREGNLWGSDAGRGGAYRVRLDDTQAEITAYNRAGGLSADVAVPLLEDREGTIWIGTNLGLNSLHRNNVHFLQRSGAARLPESAAAVDAAGALWTAHAGTLRRGDTVLAEDLGEVRAIVLGAQGQVWLDRFGRLARFEQGRAIELALPDAATPEDLRLLAAAPDGALLAAYSGPGLLRHDGSAWQRVELGAAYAGRTPRALAAAADGTVWLGYAGDELLRLRAGVVQRYGNAQGLAVGNIGVIAPSGGEVLVAGDGGLARLRGERFETLMPADAHALTGVSGLVRAADGDIWLNSAGGVVHLAAAELERAWSEPGRAPALRLYDYRDGLNGIALQEPTVPTAVSDGAHKVWVVTNQGLAWLDPADLRRNPVAPALLIDAVHAAGRRHPPVPGLRLPQDTTNIRVEYTATSLAVPDRVVFRHRLRGVDTQWQEAGSRREATYTNLGPGDYSFQVIAANDDGRWNEDGATLQFSIAPRFFQTAWFYLLGALLLAALAAALYLWRLRLMAERIRLRLEERTGERERIARELHDTLLQGVQGLLLRLQALSFAMDEDDPRRAALDKAVEQARAMAVEGRDKIVALRGEVSAELPLSAALRAIGEELAATHGTAFRLQVQGHERPLCPPVCEDVLDIAREALRNAFLHAQASQITLELRYGLRSLALRLRDDGRGLDENVLRQGRRDGHWGLVGMRERAERLGARLSLQRITPQGTEVRLDVPRQVAFGDRPRRWSWLRRPGI</sequence>
<dbReference type="SUPFAM" id="SSF63829">
    <property type="entry name" value="Calcium-dependent phosphotriesterase"/>
    <property type="match status" value="2"/>
</dbReference>
<protein>
    <submittedName>
        <fullName evidence="7">Histidine kinase</fullName>
    </submittedName>
</protein>
<dbReference type="Pfam" id="PF02518">
    <property type="entry name" value="HATPase_c"/>
    <property type="match status" value="1"/>
</dbReference>
<dbReference type="InterPro" id="IPR036890">
    <property type="entry name" value="HATPase_C_sf"/>
</dbReference>
<keyword evidence="4" id="KW-0472">Membrane</keyword>
<organism evidence="7 8">
    <name type="scientific">Tahibacter harae</name>
    <dbReference type="NCBI Taxonomy" id="2963937"/>
    <lineage>
        <taxon>Bacteria</taxon>
        <taxon>Pseudomonadati</taxon>
        <taxon>Pseudomonadota</taxon>
        <taxon>Gammaproteobacteria</taxon>
        <taxon>Lysobacterales</taxon>
        <taxon>Rhodanobacteraceae</taxon>
        <taxon>Tahibacter</taxon>
    </lineage>
</organism>
<dbReference type="Gene3D" id="1.20.5.1930">
    <property type="match status" value="1"/>
</dbReference>
<gene>
    <name evidence="7" type="ORF">NM961_03775</name>
</gene>
<keyword evidence="1" id="KW-0808">Transferase</keyword>
<dbReference type="InterPro" id="IPR003594">
    <property type="entry name" value="HATPase_dom"/>
</dbReference>
<accession>A0ABT1QMS9</accession>
<dbReference type="InterPro" id="IPR013783">
    <property type="entry name" value="Ig-like_fold"/>
</dbReference>
<keyword evidence="3" id="KW-0902">Two-component regulatory system</keyword>
<evidence type="ECO:0000256" key="2">
    <source>
        <dbReference type="ARBA" id="ARBA00022777"/>
    </source>
</evidence>
<keyword evidence="5" id="KW-0732">Signal</keyword>
<feature type="signal peptide" evidence="5">
    <location>
        <begin position="1"/>
        <end position="17"/>
    </location>
</feature>
<dbReference type="Pfam" id="PF07495">
    <property type="entry name" value="Y_Y_Y"/>
    <property type="match status" value="1"/>
</dbReference>
<evidence type="ECO:0000256" key="4">
    <source>
        <dbReference type="SAM" id="Phobius"/>
    </source>
</evidence>
<feature type="transmembrane region" description="Helical" evidence="4">
    <location>
        <begin position="743"/>
        <end position="763"/>
    </location>
</feature>
<comment type="caution">
    <text evidence="7">The sequence shown here is derived from an EMBL/GenBank/DDBJ whole genome shotgun (WGS) entry which is preliminary data.</text>
</comment>
<dbReference type="CDD" id="cd16917">
    <property type="entry name" value="HATPase_UhpB-NarQ-NarX-like"/>
    <property type="match status" value="1"/>
</dbReference>
<dbReference type="GO" id="GO:0016301">
    <property type="term" value="F:kinase activity"/>
    <property type="evidence" value="ECO:0007669"/>
    <property type="project" value="UniProtKB-KW"/>
</dbReference>
<dbReference type="Gene3D" id="2.130.10.10">
    <property type="entry name" value="YVTN repeat-like/Quinoprotein amine dehydrogenase"/>
    <property type="match status" value="3"/>
</dbReference>
<proteinExistence type="predicted"/>
<dbReference type="PANTHER" id="PTHR24421">
    <property type="entry name" value="NITRATE/NITRITE SENSOR PROTEIN NARX-RELATED"/>
    <property type="match status" value="1"/>
</dbReference>
<dbReference type="InterPro" id="IPR015943">
    <property type="entry name" value="WD40/YVTN_repeat-like_dom_sf"/>
</dbReference>
<dbReference type="Gene3D" id="3.30.565.10">
    <property type="entry name" value="Histidine kinase-like ATPase, C-terminal domain"/>
    <property type="match status" value="1"/>
</dbReference>
<dbReference type="EMBL" id="JANFQO010000003">
    <property type="protein sequence ID" value="MCQ4163823.1"/>
    <property type="molecule type" value="Genomic_DNA"/>
</dbReference>
<keyword evidence="2 7" id="KW-0418">Kinase</keyword>
<dbReference type="InterPro" id="IPR011712">
    <property type="entry name" value="Sig_transdc_His_kin_sub3_dim/P"/>
</dbReference>
<evidence type="ECO:0000259" key="6">
    <source>
        <dbReference type="SMART" id="SM00387"/>
    </source>
</evidence>
<name>A0ABT1QMS9_9GAMM</name>
<dbReference type="PANTHER" id="PTHR24421:SF62">
    <property type="entry name" value="SENSORY TRANSDUCTION HISTIDINE KINASE"/>
    <property type="match status" value="1"/>
</dbReference>
<dbReference type="SUPFAM" id="SSF55874">
    <property type="entry name" value="ATPase domain of HSP90 chaperone/DNA topoisomerase II/histidine kinase"/>
    <property type="match status" value="1"/>
</dbReference>
<evidence type="ECO:0000313" key="7">
    <source>
        <dbReference type="EMBL" id="MCQ4163823.1"/>
    </source>
</evidence>
<evidence type="ECO:0000313" key="8">
    <source>
        <dbReference type="Proteomes" id="UP001165498"/>
    </source>
</evidence>
<dbReference type="Proteomes" id="UP001165498">
    <property type="component" value="Unassembled WGS sequence"/>
</dbReference>
<keyword evidence="4" id="KW-0812">Transmembrane</keyword>
<feature type="domain" description="Histidine kinase/HSP90-like ATPase" evidence="6">
    <location>
        <begin position="887"/>
        <end position="983"/>
    </location>
</feature>
<dbReference type="SMART" id="SM00387">
    <property type="entry name" value="HATPase_c"/>
    <property type="match status" value="1"/>
</dbReference>
<dbReference type="InterPro" id="IPR050482">
    <property type="entry name" value="Sensor_HK_TwoCompSys"/>
</dbReference>
<evidence type="ECO:0000256" key="1">
    <source>
        <dbReference type="ARBA" id="ARBA00022679"/>
    </source>
</evidence>
<evidence type="ECO:0000256" key="3">
    <source>
        <dbReference type="ARBA" id="ARBA00023012"/>
    </source>
</evidence>
<evidence type="ECO:0000256" key="5">
    <source>
        <dbReference type="SAM" id="SignalP"/>
    </source>
</evidence>
<reference evidence="7" key="1">
    <citation type="submission" date="2022-07" db="EMBL/GenBank/DDBJ databases">
        <title>Tahibacter sp., a new gammaproteobacterium isolated from the silt sample collected at pig farm.</title>
        <authorList>
            <person name="Chen H."/>
        </authorList>
    </citation>
    <scope>NUCLEOTIDE SEQUENCE</scope>
    <source>
        <strain evidence="7">P2K</strain>
    </source>
</reference>
<dbReference type="Gene3D" id="2.60.40.10">
    <property type="entry name" value="Immunoglobulins"/>
    <property type="match status" value="1"/>
</dbReference>
<dbReference type="RefSeq" id="WP_255911436.1">
    <property type="nucleotide sequence ID" value="NZ_JANFQO010000003.1"/>
</dbReference>